<dbReference type="AlphaFoldDB" id="A0A160PVL6"/>
<evidence type="ECO:0000313" key="2">
    <source>
        <dbReference type="EMBL" id="BAU96800.1"/>
    </source>
</evidence>
<dbReference type="GO" id="GO:0003677">
    <property type="term" value="F:DNA binding"/>
    <property type="evidence" value="ECO:0007669"/>
    <property type="project" value="InterPro"/>
</dbReference>
<dbReference type="RefSeq" id="WP_096457826.1">
    <property type="nucleotide sequence ID" value="NZ_AP017369.1"/>
</dbReference>
<dbReference type="CDD" id="cd00093">
    <property type="entry name" value="HTH_XRE"/>
    <property type="match status" value="1"/>
</dbReference>
<evidence type="ECO:0000259" key="1">
    <source>
        <dbReference type="PROSITE" id="PS50943"/>
    </source>
</evidence>
<dbReference type="Gene3D" id="1.10.260.40">
    <property type="entry name" value="lambda repressor-like DNA-binding domains"/>
    <property type="match status" value="1"/>
</dbReference>
<dbReference type="Proteomes" id="UP000218244">
    <property type="component" value="Chromosome"/>
</dbReference>
<sequence>MTSLNYLRRRRPGNRENIDRIKAGMYADAKAYRLRTLREDSGLTQESLARKIGVGQNRISQMENGHLTSARVSTIQKYVEALGGSLELTVKRADGSTVTLPIEAEQEGLADAT</sequence>
<dbReference type="KEGG" id="csur:N24_2538"/>
<reference evidence="2 3" key="1">
    <citation type="submission" date="2016-02" db="EMBL/GenBank/DDBJ databases">
        <title>Corynebacterium glutamicum N24 whole genome sequencing project.</title>
        <authorList>
            <person name="Matsutani M."/>
            <person name="Nangtapong N."/>
            <person name="Yakushi T."/>
            <person name="Matsushita K."/>
        </authorList>
    </citation>
    <scope>NUCLEOTIDE SEQUENCE [LARGE SCALE GENOMIC DNA]</scope>
    <source>
        <strain evidence="2 3">N24</strain>
    </source>
</reference>
<keyword evidence="3" id="KW-1185">Reference proteome</keyword>
<name>A0A160PVL6_9CORY</name>
<dbReference type="InterPro" id="IPR010982">
    <property type="entry name" value="Lambda_DNA-bd_dom_sf"/>
</dbReference>
<protein>
    <submittedName>
        <fullName evidence="2">Transcriptional regulator</fullName>
    </submittedName>
</protein>
<feature type="domain" description="HTH cro/C1-type" evidence="1">
    <location>
        <begin position="34"/>
        <end position="89"/>
    </location>
</feature>
<dbReference type="Pfam" id="PF01381">
    <property type="entry name" value="HTH_3"/>
    <property type="match status" value="1"/>
</dbReference>
<dbReference type="SMART" id="SM00530">
    <property type="entry name" value="HTH_XRE"/>
    <property type="match status" value="1"/>
</dbReference>
<accession>A0A160PVL6</accession>
<gene>
    <name evidence="2" type="ORF">N24_2538</name>
</gene>
<dbReference type="EMBL" id="AP017369">
    <property type="protein sequence ID" value="BAU96800.1"/>
    <property type="molecule type" value="Genomic_DNA"/>
</dbReference>
<evidence type="ECO:0000313" key="3">
    <source>
        <dbReference type="Proteomes" id="UP000218244"/>
    </source>
</evidence>
<organism evidence="2 3">
    <name type="scientific">Corynebacterium suranareeae</name>
    <dbReference type="NCBI Taxonomy" id="2506452"/>
    <lineage>
        <taxon>Bacteria</taxon>
        <taxon>Bacillati</taxon>
        <taxon>Actinomycetota</taxon>
        <taxon>Actinomycetes</taxon>
        <taxon>Mycobacteriales</taxon>
        <taxon>Corynebacteriaceae</taxon>
        <taxon>Corynebacterium</taxon>
    </lineage>
</organism>
<dbReference type="SUPFAM" id="SSF47413">
    <property type="entry name" value="lambda repressor-like DNA-binding domains"/>
    <property type="match status" value="1"/>
</dbReference>
<proteinExistence type="predicted"/>
<dbReference type="InterPro" id="IPR001387">
    <property type="entry name" value="Cro/C1-type_HTH"/>
</dbReference>
<dbReference type="PROSITE" id="PS50943">
    <property type="entry name" value="HTH_CROC1"/>
    <property type="match status" value="1"/>
</dbReference>